<dbReference type="KEGG" id="bpy:Bphyt_1183"/>
<dbReference type="STRING" id="398527.Bphyt_1183"/>
<dbReference type="Proteomes" id="UP000001739">
    <property type="component" value="Chromosome 1"/>
</dbReference>
<accession>B2T1Y8</accession>
<dbReference type="RefSeq" id="WP_012432223.1">
    <property type="nucleotide sequence ID" value="NC_010681.1"/>
</dbReference>
<dbReference type="AlphaFoldDB" id="B2T1Y8"/>
<dbReference type="InterPro" id="IPR024535">
    <property type="entry name" value="RHGA/B-epi-like_pectate_lyase"/>
</dbReference>
<proteinExistence type="predicted"/>
<dbReference type="SUPFAM" id="SSF51126">
    <property type="entry name" value="Pectin lyase-like"/>
    <property type="match status" value="1"/>
</dbReference>
<evidence type="ECO:0000313" key="3">
    <source>
        <dbReference type="Proteomes" id="UP000001739"/>
    </source>
</evidence>
<organism evidence="2 3">
    <name type="scientific">Paraburkholderia phytofirmans (strain DSM 17436 / LMG 22146 / PsJN)</name>
    <name type="common">Burkholderia phytofirmans</name>
    <dbReference type="NCBI Taxonomy" id="398527"/>
    <lineage>
        <taxon>Bacteria</taxon>
        <taxon>Pseudomonadati</taxon>
        <taxon>Pseudomonadota</taxon>
        <taxon>Betaproteobacteria</taxon>
        <taxon>Burkholderiales</taxon>
        <taxon>Burkholderiaceae</taxon>
        <taxon>Paraburkholderia</taxon>
    </lineage>
</organism>
<feature type="domain" description="Rhamnogalacturonase A/B/Epimerase-like pectate lyase" evidence="1">
    <location>
        <begin position="202"/>
        <end position="250"/>
    </location>
</feature>
<evidence type="ECO:0000259" key="1">
    <source>
        <dbReference type="Pfam" id="PF12708"/>
    </source>
</evidence>
<name>B2T1Y8_PARPJ</name>
<protein>
    <recommendedName>
        <fullName evidence="1">Rhamnogalacturonase A/B/Epimerase-like pectate lyase domain-containing protein</fullName>
    </recommendedName>
</protein>
<dbReference type="HOGENOM" id="CLU_029331_0_0_4"/>
<sequence length="632" mass="64759">MSKVTFPLTGHQYSDDGSTDRDMLDGGHTEYLLPMLQETVDTARSAIDARASALASASQASDHAQATAHDAVIVAQDRQAAEAAAAAAHADAATVNIPLLTGNAGRMLGVAEDGASMAWVDMSPYTQDADLASPDKGVRMVAHAVDDRDLADPEKGVSMVAHAADDRLIAAPGGASLVGFKGALAGSVARTVADDLNDGYANPKRFGAKGNGSADDTAAIQAAIDVLAAAGGGVIRFPNGNYFCNVVLKDGVHLVSGAEHFGYLAQVDGPIAGVTLSQAAPGFVVDTPATLKRGVLSVKGINFQGLGAAYAGGGVRFQGTRWGAIKCCSANGFADQAFLHRNGWGVVFEDLLATNCLLGAARTSVVGVLETHGTDDFINRVEMAGQSAASVTDANLFRAAIAVYGANSFLSNAVGEQADRGIYIGPQSGAGHRMALCRGDSNGGVGFWIDGNVIGSVCTAYNNSLAGSGLYSGFYASATSSGCKFSSCRSDGHDATIPQKYGYEDYVSNSNANVRNSYIDCGGFYNASGLFLTQGFLGSGVVNPPQAIRPADGTTIVDVTGTSLVVFAGYATATTVTNFTGGAEGDTIRVLGDAQVTIANGSGINTPTNAAVALADKTMYTFTQYNGVWYMG</sequence>
<dbReference type="InterPro" id="IPR011050">
    <property type="entry name" value="Pectin_lyase_fold/virulence"/>
</dbReference>
<dbReference type="Pfam" id="PF12708">
    <property type="entry name" value="Pect-lyase_RHGA_epim"/>
    <property type="match status" value="1"/>
</dbReference>
<gene>
    <name evidence="2" type="ordered locus">Bphyt_1183</name>
</gene>
<reference evidence="2 3" key="1">
    <citation type="journal article" date="2011" name="J. Bacteriol.">
        <title>Complete genome sequence of the plant growth-promoting endophyte Burkholderia phytofirmans strain PsJN.</title>
        <authorList>
            <person name="Weilharter A."/>
            <person name="Mitter B."/>
            <person name="Shin M.V."/>
            <person name="Chain P.S."/>
            <person name="Nowak J."/>
            <person name="Sessitsch A."/>
        </authorList>
    </citation>
    <scope>NUCLEOTIDE SEQUENCE [LARGE SCALE GENOMIC DNA]</scope>
    <source>
        <strain evidence="3">DSM 17436 / LMG 22146 / PsJN</strain>
    </source>
</reference>
<dbReference type="EMBL" id="CP001052">
    <property type="protein sequence ID" value="ACD15599.1"/>
    <property type="molecule type" value="Genomic_DNA"/>
</dbReference>
<evidence type="ECO:0000313" key="2">
    <source>
        <dbReference type="EMBL" id="ACD15599.1"/>
    </source>
</evidence>
<dbReference type="Gene3D" id="2.160.20.10">
    <property type="entry name" value="Single-stranded right-handed beta-helix, Pectin lyase-like"/>
    <property type="match status" value="1"/>
</dbReference>
<dbReference type="InterPro" id="IPR012334">
    <property type="entry name" value="Pectin_lyas_fold"/>
</dbReference>